<dbReference type="EMBL" id="AP012292">
    <property type="protein sequence ID" value="BAL82564.1"/>
    <property type="molecule type" value="Genomic_DNA"/>
</dbReference>
<dbReference type="GO" id="GO:0033202">
    <property type="term" value="C:DNA helicase complex"/>
    <property type="evidence" value="ECO:0007669"/>
    <property type="project" value="TreeGrafter"/>
</dbReference>
<organism evidence="17 18">
    <name type="scientific">Selenomonas ruminantium subsp. lactilytica (strain NBRC 103574 / TAM6421)</name>
    <dbReference type="NCBI Taxonomy" id="927704"/>
    <lineage>
        <taxon>Bacteria</taxon>
        <taxon>Bacillati</taxon>
        <taxon>Bacillota</taxon>
        <taxon>Negativicutes</taxon>
        <taxon>Selenomonadales</taxon>
        <taxon>Selenomonadaceae</taxon>
        <taxon>Selenomonas</taxon>
    </lineage>
</organism>
<dbReference type="PROSITE" id="PS51198">
    <property type="entry name" value="UVRD_HELICASE_ATP_BIND"/>
    <property type="match status" value="1"/>
</dbReference>
<comment type="catalytic activity">
    <reaction evidence="11 13">
        <text>Couples ATP hydrolysis with the unwinding of duplex DNA by translocating in the 3'-5' direction.</text>
        <dbReference type="EC" id="5.6.2.4"/>
    </reaction>
</comment>
<dbReference type="PANTHER" id="PTHR11070">
    <property type="entry name" value="UVRD / RECB / PCRA DNA HELICASE FAMILY MEMBER"/>
    <property type="match status" value="1"/>
</dbReference>
<dbReference type="Gene3D" id="3.90.320.10">
    <property type="match status" value="1"/>
</dbReference>
<dbReference type="GO" id="GO:0005524">
    <property type="term" value="F:ATP binding"/>
    <property type="evidence" value="ECO:0007669"/>
    <property type="project" value="UniProtKB-UniRule"/>
</dbReference>
<dbReference type="InterPro" id="IPR000212">
    <property type="entry name" value="DNA_helicase_UvrD/REP"/>
</dbReference>
<dbReference type="InterPro" id="IPR014016">
    <property type="entry name" value="UvrD-like_ATP-bd"/>
</dbReference>
<feature type="domain" description="UvrD-like helicase ATP-binding" evidence="15">
    <location>
        <begin position="1"/>
        <end position="494"/>
    </location>
</feature>
<dbReference type="InterPro" id="IPR014017">
    <property type="entry name" value="DNA_helicase_UvrD-like_C"/>
</dbReference>
<comment type="cofactor">
    <cofactor evidence="13">
        <name>Mg(2+)</name>
        <dbReference type="ChEBI" id="CHEBI:18420"/>
    </cofactor>
</comment>
<evidence type="ECO:0000256" key="8">
    <source>
        <dbReference type="ARBA" id="ARBA00023125"/>
    </source>
</evidence>
<evidence type="ECO:0000313" key="18">
    <source>
        <dbReference type="Proteomes" id="UP000007887"/>
    </source>
</evidence>
<dbReference type="InterPro" id="IPR014152">
    <property type="entry name" value="AddA"/>
</dbReference>
<comment type="catalytic activity">
    <reaction evidence="12 13">
        <text>ATP + H2O = ADP + phosphate + H(+)</text>
        <dbReference type="Rhea" id="RHEA:13065"/>
        <dbReference type="ChEBI" id="CHEBI:15377"/>
        <dbReference type="ChEBI" id="CHEBI:15378"/>
        <dbReference type="ChEBI" id="CHEBI:30616"/>
        <dbReference type="ChEBI" id="CHEBI:43474"/>
        <dbReference type="ChEBI" id="CHEBI:456216"/>
        <dbReference type="EC" id="5.6.2.4"/>
    </reaction>
</comment>
<protein>
    <recommendedName>
        <fullName evidence="13">ATP-dependent helicase/nuclease subunit A</fullName>
        <ecNumber evidence="13">3.1.-.-</ecNumber>
        <ecNumber evidence="13">5.6.2.4</ecNumber>
    </recommendedName>
    <alternativeName>
        <fullName evidence="13">ATP-dependent helicase/nuclease AddA</fullName>
    </alternativeName>
    <alternativeName>
        <fullName evidence="13">DNA 3'-5' helicase AddA</fullName>
    </alternativeName>
</protein>
<evidence type="ECO:0000256" key="9">
    <source>
        <dbReference type="ARBA" id="ARBA00023204"/>
    </source>
</evidence>
<dbReference type="PATRIC" id="fig|927704.6.peg.879"/>
<keyword evidence="7 13" id="KW-0067">ATP-binding</keyword>
<evidence type="ECO:0000256" key="12">
    <source>
        <dbReference type="ARBA" id="ARBA00048988"/>
    </source>
</evidence>
<reference evidence="17 18" key="1">
    <citation type="submission" date="2011-10" db="EMBL/GenBank/DDBJ databases">
        <title>Whole genome sequence of Selenomonas ruminantium subsp. lactilytica TAM6421.</title>
        <authorList>
            <person name="Oguchi A."/>
            <person name="Ankai A."/>
            <person name="Kaneko J."/>
            <person name="Yamada-Narita S."/>
            <person name="Fukui S."/>
            <person name="Takahashi M."/>
            <person name="Onodera T."/>
            <person name="Kojima S."/>
            <person name="Fushimi T."/>
            <person name="Abe N."/>
            <person name="Kamio Y."/>
            <person name="Yamazaki S."/>
            <person name="Fujita N."/>
        </authorList>
    </citation>
    <scope>NUCLEOTIDE SEQUENCE [LARGE SCALE GENOMIC DNA]</scope>
    <source>
        <strain evidence="18">NBRC 103574 / TAM6421</strain>
    </source>
</reference>
<dbReference type="HOGENOM" id="CLU_001114_3_1_9"/>
<dbReference type="SUPFAM" id="SSF52980">
    <property type="entry name" value="Restriction endonuclease-like"/>
    <property type="match status" value="1"/>
</dbReference>
<sequence length="1297" mass="146186">MPYTKDQQTAIEARGRNILVAAAAGSGKTRVLVERIIQQLLHDELDVDELLVVTFTNAAAAEMRERIEGTLARELDGITDREIAARLERQMILLTGADISTFHSFCQRVIRQHIESIDVDPKFRLASEQEMILLRQDVLETMLEEKYERPERAEDLLVWEEFISFMDDYGDEKGDETIKEAILKLHAFAQSQPFPAKWLQSQQEAKTETLANSPWLGAVIPEMKNGLLAVISQYEELAALGSSQSDAAFAAAWAPYGELMQQDLAGLADIREAFNVLALSPEADKWDELTKKVSKFSWGAMRGKIYNDLKSLYPDSRQTFVDRRDAVKKALTKFAETYMKQSAAQMEEDMAANQQVAGTYAQLALDFGSALQAAKQERNVLDFNDLEHYALQILSDTDAEGKIVPSEAAKTLREKYKSIMVDEYQDTNGVQETILNLIARENNRFTVGDVKQSIYRFRLADPTLFQVKYDSFVEEPTAGDKNQLITMKQNFRSRAEVLAPINFVFDQIMTREAAEIEYDDRSKLYPGADYPSHEHTLAGPMELDLILQEQEDAKEKKKAPVDTEAEEEGEEDLQGFKLEAQYIAQRIAKLMEESPFVYDKDQDGYRPLAYRDIAVLLRAVSGKANILLETLRKNSIPAYANVDGGYFEAAEVRLMLALLKVIDNVRQDIPLAAVLASPIGGFSMEELTQIRLASETGDLYDGLLASFSLDSKLPQELAGRIAAFQADLARWRSFAISHSVPELIWLLYRDTGYYDYVGGIKGGLLRQANLRMLADRAADYERTNYRGLFRFLRFIENLQKRETDLSVARTLGASENVVQIMTIHRSKGLEFPVVIVADTAKGFNFKDLSSSFLMHKDLGIGMKIAQRSRVGRQIYKSLPWQSVATKIRAESKAEEMRILYVAMTRAREKLILTGVVKGKDLAKKFQKYCQYVEQEEAQLPTHAITGAKSYLDWVAMALSRHSAGEPLRQAAGLEGVMANLEQSIEPAAQIKVNLCPAQSVTTDKQDEDAADEFLQAAVHLQPMPTSAYQEQVEHMLSWQYADKGLANVPAKLTVTEIKRRFVAGLEHDEELPAARQLIVMNEQEELEAVAEGGEVPAAEAEKTAEEIGADWPRPRFMREKQTSLSPMERGTIMHTVMQRLDFHGDVSYQGIKKQVEALEAKGILPEGAGKVVYIKGIQGFFASPLGAQVQNARRLYRELPFSRMLKAKDFYPEVQEEGELVFTQGVIDLLVETAEGELILVDYKTDRLTDPARIRRRYQIQLDLYRDAVEAILGRQVDKTYLYLLQNGSFVPMDAVE</sequence>
<evidence type="ECO:0000256" key="4">
    <source>
        <dbReference type="ARBA" id="ARBA00022801"/>
    </source>
</evidence>
<dbReference type="InterPro" id="IPR038726">
    <property type="entry name" value="PDDEXK_AddAB-type"/>
</dbReference>
<evidence type="ECO:0000259" key="16">
    <source>
        <dbReference type="PROSITE" id="PS51217"/>
    </source>
</evidence>
<dbReference type="CDD" id="cd17932">
    <property type="entry name" value="DEXQc_UvrD"/>
    <property type="match status" value="1"/>
</dbReference>
<keyword evidence="10 13" id="KW-0413">Isomerase</keyword>
<evidence type="ECO:0000313" key="17">
    <source>
        <dbReference type="EMBL" id="BAL82564.1"/>
    </source>
</evidence>
<evidence type="ECO:0000256" key="6">
    <source>
        <dbReference type="ARBA" id="ARBA00022839"/>
    </source>
</evidence>
<dbReference type="EC" id="5.6.2.4" evidence="13"/>
<dbReference type="GO" id="GO:0000724">
    <property type="term" value="P:double-strand break repair via homologous recombination"/>
    <property type="evidence" value="ECO:0007669"/>
    <property type="project" value="UniProtKB-UniRule"/>
</dbReference>
<evidence type="ECO:0000256" key="3">
    <source>
        <dbReference type="ARBA" id="ARBA00022763"/>
    </source>
</evidence>
<dbReference type="eggNOG" id="COG1074">
    <property type="taxonomic scope" value="Bacteria"/>
</dbReference>
<dbReference type="SUPFAM" id="SSF52540">
    <property type="entry name" value="P-loop containing nucleoside triphosphate hydrolases"/>
    <property type="match status" value="1"/>
</dbReference>
<evidence type="ECO:0000256" key="2">
    <source>
        <dbReference type="ARBA" id="ARBA00022741"/>
    </source>
</evidence>
<keyword evidence="3 13" id="KW-0227">DNA damage</keyword>
<dbReference type="Pfam" id="PF12705">
    <property type="entry name" value="PDDEXK_1"/>
    <property type="match status" value="1"/>
</dbReference>
<gene>
    <name evidence="13 17" type="primary">addA</name>
    <name evidence="17" type="ordered locus">SELR_08560</name>
</gene>
<dbReference type="OrthoDB" id="9810135at2"/>
<comment type="function">
    <text evidence="13">The heterodimer acts as both an ATP-dependent DNA helicase and an ATP-dependent, dual-direction single-stranded exonuclease. Recognizes the chi site generating a DNA molecule suitable for the initiation of homologous recombination. The AddA nuclease domain is required for chi fragment generation; this subunit has the helicase and 3' -&gt; 5' nuclease activities.</text>
</comment>
<keyword evidence="2 13" id="KW-0547">Nucleotide-binding</keyword>
<dbReference type="InterPro" id="IPR011335">
    <property type="entry name" value="Restrct_endonuc-II-like"/>
</dbReference>
<dbReference type="GO" id="GO:0003690">
    <property type="term" value="F:double-stranded DNA binding"/>
    <property type="evidence" value="ECO:0007669"/>
    <property type="project" value="UniProtKB-UniRule"/>
</dbReference>
<dbReference type="InterPro" id="IPR011604">
    <property type="entry name" value="PDDEXK-like_dom_sf"/>
</dbReference>
<evidence type="ECO:0000259" key="15">
    <source>
        <dbReference type="PROSITE" id="PS51198"/>
    </source>
</evidence>
<dbReference type="PROSITE" id="PS51217">
    <property type="entry name" value="UVRD_HELICASE_CTER"/>
    <property type="match status" value="1"/>
</dbReference>
<feature type="binding site" evidence="14">
    <location>
        <begin position="22"/>
        <end position="29"/>
    </location>
    <ligand>
        <name>ATP</name>
        <dbReference type="ChEBI" id="CHEBI:30616"/>
    </ligand>
</feature>
<dbReference type="PANTHER" id="PTHR11070:SF48">
    <property type="entry name" value="ATP-DEPENDENT HELICASE_NUCLEASE SUBUNIT A"/>
    <property type="match status" value="1"/>
</dbReference>
<keyword evidence="8 13" id="KW-0238">DNA-binding</keyword>
<evidence type="ECO:0000256" key="14">
    <source>
        <dbReference type="PROSITE-ProRule" id="PRU00560"/>
    </source>
</evidence>
<dbReference type="NCBIfam" id="TIGR02785">
    <property type="entry name" value="addA_Gpos"/>
    <property type="match status" value="1"/>
</dbReference>
<dbReference type="KEGG" id="sri:SELR_08560"/>
<dbReference type="Gene3D" id="3.40.50.300">
    <property type="entry name" value="P-loop containing nucleotide triphosphate hydrolases"/>
    <property type="match status" value="4"/>
</dbReference>
<dbReference type="Proteomes" id="UP000007887">
    <property type="component" value="Chromosome"/>
</dbReference>
<dbReference type="GO" id="GO:0005829">
    <property type="term" value="C:cytosol"/>
    <property type="evidence" value="ECO:0007669"/>
    <property type="project" value="TreeGrafter"/>
</dbReference>
<dbReference type="EC" id="3.1.-.-" evidence="13"/>
<evidence type="ECO:0000256" key="11">
    <source>
        <dbReference type="ARBA" id="ARBA00034617"/>
    </source>
</evidence>
<evidence type="ECO:0000256" key="5">
    <source>
        <dbReference type="ARBA" id="ARBA00022806"/>
    </source>
</evidence>
<dbReference type="InterPro" id="IPR027417">
    <property type="entry name" value="P-loop_NTPase"/>
</dbReference>
<evidence type="ECO:0000256" key="13">
    <source>
        <dbReference type="HAMAP-Rule" id="MF_01451"/>
    </source>
</evidence>
<keyword evidence="9 13" id="KW-0234">DNA repair</keyword>
<keyword evidence="1 13" id="KW-0540">Nuclease</keyword>
<keyword evidence="6 13" id="KW-0269">Exonuclease</keyword>
<evidence type="ECO:0000256" key="1">
    <source>
        <dbReference type="ARBA" id="ARBA00022722"/>
    </source>
</evidence>
<dbReference type="RefSeq" id="WP_014424003.1">
    <property type="nucleotide sequence ID" value="NC_017068.1"/>
</dbReference>
<dbReference type="GO" id="GO:0016887">
    <property type="term" value="F:ATP hydrolysis activity"/>
    <property type="evidence" value="ECO:0007669"/>
    <property type="project" value="RHEA"/>
</dbReference>
<evidence type="ECO:0000256" key="10">
    <source>
        <dbReference type="ARBA" id="ARBA00023235"/>
    </source>
</evidence>
<dbReference type="Pfam" id="PF13361">
    <property type="entry name" value="UvrD_C"/>
    <property type="match status" value="1"/>
</dbReference>
<keyword evidence="5 13" id="KW-0347">Helicase</keyword>
<dbReference type="GO" id="GO:0008408">
    <property type="term" value="F:3'-5' exonuclease activity"/>
    <property type="evidence" value="ECO:0007669"/>
    <property type="project" value="UniProtKB-UniRule"/>
</dbReference>
<dbReference type="Pfam" id="PF00580">
    <property type="entry name" value="UvrD-helicase"/>
    <property type="match status" value="1"/>
</dbReference>
<comment type="similarity">
    <text evidence="13">Belongs to the helicase family. AddA subfamily.</text>
</comment>
<proteinExistence type="inferred from homology"/>
<dbReference type="GO" id="GO:0043138">
    <property type="term" value="F:3'-5' DNA helicase activity"/>
    <property type="evidence" value="ECO:0007669"/>
    <property type="project" value="UniProtKB-UniRule"/>
</dbReference>
<comment type="subunit">
    <text evidence="13">Heterodimer of AddA and AddB/RexB.</text>
</comment>
<evidence type="ECO:0000256" key="7">
    <source>
        <dbReference type="ARBA" id="ARBA00022840"/>
    </source>
</evidence>
<name>I0GP77_SELRL</name>
<keyword evidence="4 13" id="KW-0378">Hydrolase</keyword>
<feature type="domain" description="UvrD-like helicase C-terminal" evidence="16">
    <location>
        <begin position="540"/>
        <end position="828"/>
    </location>
</feature>
<accession>I0GP77</accession>
<dbReference type="HAMAP" id="MF_01451">
    <property type="entry name" value="AddA"/>
    <property type="match status" value="1"/>
</dbReference>